<dbReference type="OrthoDB" id="2657373at2"/>
<comment type="caution">
    <text evidence="2">The sequence shown here is derived from an EMBL/GenBank/DDBJ whole genome shotgun (WGS) entry which is preliminary data.</text>
</comment>
<dbReference type="AlphaFoldDB" id="A0A0M9BQ44"/>
<organism evidence="2 3">
    <name type="scientific">Paenibacillus xylanivorans</name>
    <dbReference type="NCBI Taxonomy" id="1705561"/>
    <lineage>
        <taxon>Bacteria</taxon>
        <taxon>Bacillati</taxon>
        <taxon>Bacillota</taxon>
        <taxon>Bacilli</taxon>
        <taxon>Bacillales</taxon>
        <taxon>Paenibacillaceae</taxon>
        <taxon>Paenibacillus</taxon>
    </lineage>
</organism>
<sequence length="125" mass="14387">MRSSRFTPYLSFIGFGLIIMTLAINLIFKYGRGLDEGSLMLLSVANAVSLFFTLVWGLFGIIELYLLLKSNKKLKSRLHNGRISKEEFMKLAKNHKFSFVVNISYLVMLLIQLAYVIMNWDEVNV</sequence>
<proteinExistence type="predicted"/>
<gene>
    <name evidence="2" type="ORF">AMS66_07965</name>
</gene>
<accession>A0A0M9BQ44</accession>
<feature type="transmembrane region" description="Helical" evidence="1">
    <location>
        <begin position="9"/>
        <end position="28"/>
    </location>
</feature>
<dbReference type="EMBL" id="LITU01000050">
    <property type="protein sequence ID" value="KOY16808.1"/>
    <property type="molecule type" value="Genomic_DNA"/>
</dbReference>
<keyword evidence="1" id="KW-0812">Transmembrane</keyword>
<keyword evidence="1" id="KW-0472">Membrane</keyword>
<keyword evidence="1" id="KW-1133">Transmembrane helix</keyword>
<reference evidence="2 3" key="1">
    <citation type="submission" date="2015-08" db="EMBL/GenBank/DDBJ databases">
        <title>Draft genome sequence of cellulolytic and xylanolytic Paenibacillus sp. A59, isolated from a decaying forest soil from Patagonia, Argentina.</title>
        <authorList>
            <person name="Ghio S."/>
            <person name="Caceres A.M."/>
            <person name="Talia P."/>
            <person name="Grasso D."/>
            <person name="Campos E."/>
        </authorList>
    </citation>
    <scope>NUCLEOTIDE SEQUENCE [LARGE SCALE GENOMIC DNA]</scope>
    <source>
        <strain evidence="2 3">A59</strain>
    </source>
</reference>
<keyword evidence="3" id="KW-1185">Reference proteome</keyword>
<evidence type="ECO:0000256" key="1">
    <source>
        <dbReference type="SAM" id="Phobius"/>
    </source>
</evidence>
<protein>
    <submittedName>
        <fullName evidence="2">Uncharacterized protein</fullName>
    </submittedName>
</protein>
<feature type="transmembrane region" description="Helical" evidence="1">
    <location>
        <begin position="48"/>
        <end position="68"/>
    </location>
</feature>
<evidence type="ECO:0000313" key="2">
    <source>
        <dbReference type="EMBL" id="KOY16808.1"/>
    </source>
</evidence>
<evidence type="ECO:0000313" key="3">
    <source>
        <dbReference type="Proteomes" id="UP000037688"/>
    </source>
</evidence>
<feature type="transmembrane region" description="Helical" evidence="1">
    <location>
        <begin position="99"/>
        <end position="118"/>
    </location>
</feature>
<dbReference type="Proteomes" id="UP000037688">
    <property type="component" value="Unassembled WGS sequence"/>
</dbReference>
<dbReference type="RefSeq" id="WP_053780287.1">
    <property type="nucleotide sequence ID" value="NZ_LITU01000050.1"/>
</dbReference>
<name>A0A0M9BQ44_9BACL</name>
<dbReference type="PATRIC" id="fig|1705561.3.peg.1424"/>